<dbReference type="AlphaFoldDB" id="A0A543J0M6"/>
<name>A0A543J0M6_9ACTN</name>
<keyword evidence="3" id="KW-0418">Kinase</keyword>
<dbReference type="Gene3D" id="3.30.565.10">
    <property type="entry name" value="Histidine kinase-like ATPase, C-terminal domain"/>
    <property type="match status" value="1"/>
</dbReference>
<dbReference type="RefSeq" id="WP_142260265.1">
    <property type="nucleotide sequence ID" value="NZ_BMPV01000001.1"/>
</dbReference>
<protein>
    <submittedName>
        <fullName evidence="3">Histidine kinase-like protein</fullName>
    </submittedName>
</protein>
<evidence type="ECO:0000313" key="3">
    <source>
        <dbReference type="EMBL" id="TQM76372.1"/>
    </source>
</evidence>
<keyword evidence="4" id="KW-1185">Reference proteome</keyword>
<dbReference type="SUPFAM" id="SSF55874">
    <property type="entry name" value="ATPase domain of HSP90 chaperone/DNA topoisomerase II/histidine kinase"/>
    <property type="match status" value="1"/>
</dbReference>
<dbReference type="EMBL" id="VFPQ01000001">
    <property type="protein sequence ID" value="TQM76372.1"/>
    <property type="molecule type" value="Genomic_DNA"/>
</dbReference>
<dbReference type="PANTHER" id="PTHR35526">
    <property type="entry name" value="ANTI-SIGMA-F FACTOR RSBW-RELATED"/>
    <property type="match status" value="1"/>
</dbReference>
<dbReference type="InterPro" id="IPR036890">
    <property type="entry name" value="HATPase_C_sf"/>
</dbReference>
<comment type="caution">
    <text evidence="3">The sequence shown here is derived from an EMBL/GenBank/DDBJ whole genome shotgun (WGS) entry which is preliminary data.</text>
</comment>
<sequence length="164" mass="17482">MSSLPDRGIGMARAELPEPCPELIWAAACRPGEAVTWRKIFPGTTERVAEARRLTGLFLDDTPLADDAAWIVGELAANAVRHTRSGEAGGEYVLELRRTRHLARLTVCDLGGGGRPTFTPAAPGLPYAEHGYGLRAIAQLAARTGVRGTPEYGHAVWADLLLGG</sequence>
<evidence type="ECO:0000256" key="1">
    <source>
        <dbReference type="ARBA" id="ARBA00022527"/>
    </source>
</evidence>
<dbReference type="InterPro" id="IPR003594">
    <property type="entry name" value="HATPase_dom"/>
</dbReference>
<evidence type="ECO:0000313" key="4">
    <source>
        <dbReference type="Proteomes" id="UP000319213"/>
    </source>
</evidence>
<dbReference type="InterPro" id="IPR050267">
    <property type="entry name" value="Anti-sigma-factor_SerPK"/>
</dbReference>
<dbReference type="Pfam" id="PF13581">
    <property type="entry name" value="HATPase_c_2"/>
    <property type="match status" value="1"/>
</dbReference>
<dbReference type="PANTHER" id="PTHR35526:SF3">
    <property type="entry name" value="ANTI-SIGMA-F FACTOR RSBW"/>
    <property type="match status" value="1"/>
</dbReference>
<accession>A0A543J0M6</accession>
<dbReference type="OrthoDB" id="4284922at2"/>
<keyword evidence="1" id="KW-0723">Serine/threonine-protein kinase</keyword>
<feature type="domain" description="Histidine kinase/HSP90-like ATPase" evidence="2">
    <location>
        <begin position="42"/>
        <end position="151"/>
    </location>
</feature>
<evidence type="ECO:0000259" key="2">
    <source>
        <dbReference type="Pfam" id="PF13581"/>
    </source>
</evidence>
<reference evidence="3 4" key="1">
    <citation type="submission" date="2019-06" db="EMBL/GenBank/DDBJ databases">
        <title>Sequencing the genomes of 1000 actinobacteria strains.</title>
        <authorList>
            <person name="Klenk H.-P."/>
        </authorList>
    </citation>
    <scope>NUCLEOTIDE SEQUENCE [LARGE SCALE GENOMIC DNA]</scope>
    <source>
        <strain evidence="3 4">DSM 43186</strain>
    </source>
</reference>
<dbReference type="Proteomes" id="UP000319213">
    <property type="component" value="Unassembled WGS sequence"/>
</dbReference>
<keyword evidence="3" id="KW-0808">Transferase</keyword>
<organism evidence="3 4">
    <name type="scientific">Thermopolyspora flexuosa</name>
    <dbReference type="NCBI Taxonomy" id="103836"/>
    <lineage>
        <taxon>Bacteria</taxon>
        <taxon>Bacillati</taxon>
        <taxon>Actinomycetota</taxon>
        <taxon>Actinomycetes</taxon>
        <taxon>Streptosporangiales</taxon>
        <taxon>Streptosporangiaceae</taxon>
        <taxon>Thermopolyspora</taxon>
    </lineage>
</organism>
<gene>
    <name evidence="3" type="ORF">FHX40_3106</name>
</gene>
<proteinExistence type="predicted"/>
<dbReference type="GO" id="GO:0004674">
    <property type="term" value="F:protein serine/threonine kinase activity"/>
    <property type="evidence" value="ECO:0007669"/>
    <property type="project" value="UniProtKB-KW"/>
</dbReference>
<dbReference type="CDD" id="cd16936">
    <property type="entry name" value="HATPase_RsbW-like"/>
    <property type="match status" value="1"/>
</dbReference>